<dbReference type="Proteomes" id="UP000199001">
    <property type="component" value="Unassembled WGS sequence"/>
</dbReference>
<dbReference type="PROSITE" id="PS50977">
    <property type="entry name" value="HTH_TETR_2"/>
    <property type="match status" value="1"/>
</dbReference>
<dbReference type="InterPro" id="IPR023772">
    <property type="entry name" value="DNA-bd_HTH_TetR-type_CS"/>
</dbReference>
<dbReference type="AlphaFoldDB" id="A0A1C6UXD1"/>
<dbReference type="STRING" id="47855.GA0070606_2985"/>
<dbReference type="Pfam" id="PF16859">
    <property type="entry name" value="TetR_C_11"/>
    <property type="match status" value="1"/>
</dbReference>
<dbReference type="InterPro" id="IPR011075">
    <property type="entry name" value="TetR_C"/>
</dbReference>
<dbReference type="EMBL" id="FMHZ01000002">
    <property type="protein sequence ID" value="SCL58727.1"/>
    <property type="molecule type" value="Genomic_DNA"/>
</dbReference>
<dbReference type="PANTHER" id="PTHR30055">
    <property type="entry name" value="HTH-TYPE TRANSCRIPTIONAL REGULATOR RUTR"/>
    <property type="match status" value="1"/>
</dbReference>
<protein>
    <submittedName>
        <fullName evidence="6">Transcriptional regulator, TetR family</fullName>
    </submittedName>
</protein>
<dbReference type="PANTHER" id="PTHR30055:SF148">
    <property type="entry name" value="TETR-FAMILY TRANSCRIPTIONAL REGULATOR"/>
    <property type="match status" value="1"/>
</dbReference>
<dbReference type="RefSeq" id="WP_091099685.1">
    <property type="nucleotide sequence ID" value="NZ_FMHZ01000002.1"/>
</dbReference>
<sequence>MANERGRPRRPETDAAILRATLELLRDGGYRTLSIEKVATRAGVTRPTVYRRWPDKAGLVVDALAEAVPVALAPDTGDTRTDLHHVARGLVDRLAGLAPVILGVLADSVGREDLAAPLRDRYLRPRLRTVTDVVDRGIARGDLPPGTSPATARDLLAGPLVYRWLVNGTLTDADVHELADAAWRALTAPADA</sequence>
<proteinExistence type="predicted"/>
<name>A0A1C6UXD1_9ACTN</name>
<dbReference type="InterPro" id="IPR036271">
    <property type="entry name" value="Tet_transcr_reg_TetR-rel_C_sf"/>
</dbReference>
<dbReference type="OrthoDB" id="9796019at2"/>
<evidence type="ECO:0000259" key="5">
    <source>
        <dbReference type="PROSITE" id="PS50977"/>
    </source>
</evidence>
<evidence type="ECO:0000256" key="2">
    <source>
        <dbReference type="ARBA" id="ARBA00023125"/>
    </source>
</evidence>
<evidence type="ECO:0000256" key="4">
    <source>
        <dbReference type="PROSITE-ProRule" id="PRU00335"/>
    </source>
</evidence>
<feature type="domain" description="HTH tetR-type" evidence="5">
    <location>
        <begin position="11"/>
        <end position="71"/>
    </location>
</feature>
<dbReference type="PRINTS" id="PR00455">
    <property type="entry name" value="HTHTETR"/>
</dbReference>
<dbReference type="Gene3D" id="1.10.357.10">
    <property type="entry name" value="Tetracycline Repressor, domain 2"/>
    <property type="match status" value="1"/>
</dbReference>
<feature type="DNA-binding region" description="H-T-H motif" evidence="4">
    <location>
        <begin position="34"/>
        <end position="53"/>
    </location>
</feature>
<reference evidence="7" key="1">
    <citation type="submission" date="2016-06" db="EMBL/GenBank/DDBJ databases">
        <authorList>
            <person name="Varghese N."/>
            <person name="Submissions Spin"/>
        </authorList>
    </citation>
    <scope>NUCLEOTIDE SEQUENCE [LARGE SCALE GENOMIC DNA]</scope>
    <source>
        <strain evidence="7">DSM 43903</strain>
    </source>
</reference>
<dbReference type="GO" id="GO:0000976">
    <property type="term" value="F:transcription cis-regulatory region binding"/>
    <property type="evidence" value="ECO:0007669"/>
    <property type="project" value="TreeGrafter"/>
</dbReference>
<organism evidence="6 7">
    <name type="scientific">Micromonospora citrea</name>
    <dbReference type="NCBI Taxonomy" id="47855"/>
    <lineage>
        <taxon>Bacteria</taxon>
        <taxon>Bacillati</taxon>
        <taxon>Actinomycetota</taxon>
        <taxon>Actinomycetes</taxon>
        <taxon>Micromonosporales</taxon>
        <taxon>Micromonosporaceae</taxon>
        <taxon>Micromonospora</taxon>
    </lineage>
</organism>
<dbReference type="InterPro" id="IPR050109">
    <property type="entry name" value="HTH-type_TetR-like_transc_reg"/>
</dbReference>
<dbReference type="PROSITE" id="PS01081">
    <property type="entry name" value="HTH_TETR_1"/>
    <property type="match status" value="1"/>
</dbReference>
<dbReference type="SUPFAM" id="SSF48498">
    <property type="entry name" value="Tetracyclin repressor-like, C-terminal domain"/>
    <property type="match status" value="1"/>
</dbReference>
<dbReference type="SUPFAM" id="SSF46689">
    <property type="entry name" value="Homeodomain-like"/>
    <property type="match status" value="1"/>
</dbReference>
<dbReference type="Gene3D" id="1.10.10.60">
    <property type="entry name" value="Homeodomain-like"/>
    <property type="match status" value="1"/>
</dbReference>
<keyword evidence="1" id="KW-0805">Transcription regulation</keyword>
<dbReference type="InterPro" id="IPR009057">
    <property type="entry name" value="Homeodomain-like_sf"/>
</dbReference>
<evidence type="ECO:0000313" key="6">
    <source>
        <dbReference type="EMBL" id="SCL58727.1"/>
    </source>
</evidence>
<keyword evidence="2 4" id="KW-0238">DNA-binding</keyword>
<keyword evidence="7" id="KW-1185">Reference proteome</keyword>
<evidence type="ECO:0000256" key="3">
    <source>
        <dbReference type="ARBA" id="ARBA00023163"/>
    </source>
</evidence>
<evidence type="ECO:0000313" key="7">
    <source>
        <dbReference type="Proteomes" id="UP000199001"/>
    </source>
</evidence>
<accession>A0A1C6UXD1</accession>
<gene>
    <name evidence="6" type="ORF">GA0070606_2985</name>
</gene>
<dbReference type="GO" id="GO:0003700">
    <property type="term" value="F:DNA-binding transcription factor activity"/>
    <property type="evidence" value="ECO:0007669"/>
    <property type="project" value="TreeGrafter"/>
</dbReference>
<keyword evidence="3" id="KW-0804">Transcription</keyword>
<dbReference type="InterPro" id="IPR001647">
    <property type="entry name" value="HTH_TetR"/>
</dbReference>
<dbReference type="Pfam" id="PF00440">
    <property type="entry name" value="TetR_N"/>
    <property type="match status" value="1"/>
</dbReference>
<evidence type="ECO:0000256" key="1">
    <source>
        <dbReference type="ARBA" id="ARBA00023015"/>
    </source>
</evidence>